<evidence type="ECO:0000256" key="3">
    <source>
        <dbReference type="ARBA" id="ARBA00023163"/>
    </source>
</evidence>
<evidence type="ECO:0000313" key="7">
    <source>
        <dbReference type="Proteomes" id="UP000183585"/>
    </source>
</evidence>
<dbReference type="InterPro" id="IPR009057">
    <property type="entry name" value="Homeodomain-like_sf"/>
</dbReference>
<keyword evidence="3" id="KW-0804">Transcription</keyword>
<keyword evidence="7" id="KW-1185">Reference proteome</keyword>
<dbReference type="Pfam" id="PF12833">
    <property type="entry name" value="HTH_18"/>
    <property type="match status" value="1"/>
</dbReference>
<organism evidence="6 7">
    <name type="scientific">Micromonospora carbonacea</name>
    <dbReference type="NCBI Taxonomy" id="47853"/>
    <lineage>
        <taxon>Bacteria</taxon>
        <taxon>Bacillati</taxon>
        <taxon>Actinomycetota</taxon>
        <taxon>Actinomycetes</taxon>
        <taxon>Micromonosporales</taxon>
        <taxon>Micromonosporaceae</taxon>
        <taxon>Micromonospora</taxon>
    </lineage>
</organism>
<evidence type="ECO:0000259" key="5">
    <source>
        <dbReference type="PROSITE" id="PS01124"/>
    </source>
</evidence>
<dbReference type="PROSITE" id="PS01124">
    <property type="entry name" value="HTH_ARAC_FAMILY_2"/>
    <property type="match status" value="1"/>
</dbReference>
<sequence>MRTGDGAGAATTGRASVTRDEVATGDPDLAHHTIAEQYSAHRPRFTGSARGFRFRLAVTQAGELGVDEIVHSMDARSWTEPYAGFLAVHVRRGWYHWQTGRDELALPPGAVGRFHNSPMTVQWSDVTASMVRLSTAHVARVAAARTDVAVADFRFEGMAPVSAAMARAWAGLSAFLDAQAAVTDGTLAHPLIRASLAEHVATTALAVFPNTTMTTGYVPGPRRVEPAVVRRAVAYIEAHAAEPITVAQLAQACGVGPRGLQAAFARHLGVSPTAHLRRVRLDRAHRDLVDADPAGGATVAAIARRWGWGNPGRFAEAYLRAYGRPPSHTLRA</sequence>
<dbReference type="SMART" id="SM00342">
    <property type="entry name" value="HTH_ARAC"/>
    <property type="match status" value="1"/>
</dbReference>
<feature type="region of interest" description="Disordered" evidence="4">
    <location>
        <begin position="1"/>
        <end position="25"/>
    </location>
</feature>
<evidence type="ECO:0000256" key="1">
    <source>
        <dbReference type="ARBA" id="ARBA00023015"/>
    </source>
</evidence>
<gene>
    <name evidence="6" type="ORF">GA0070563_11038</name>
</gene>
<dbReference type="AlphaFoldDB" id="A0A1C4ZVD6"/>
<dbReference type="InterPro" id="IPR018060">
    <property type="entry name" value="HTH_AraC"/>
</dbReference>
<evidence type="ECO:0000256" key="2">
    <source>
        <dbReference type="ARBA" id="ARBA00023125"/>
    </source>
</evidence>
<evidence type="ECO:0000256" key="4">
    <source>
        <dbReference type="SAM" id="MobiDB-lite"/>
    </source>
</evidence>
<dbReference type="InterPro" id="IPR050204">
    <property type="entry name" value="AraC_XylS_family_regulators"/>
</dbReference>
<proteinExistence type="predicted"/>
<evidence type="ECO:0000313" key="6">
    <source>
        <dbReference type="EMBL" id="SCF36919.1"/>
    </source>
</evidence>
<name>A0A1C4ZVD6_9ACTN</name>
<dbReference type="EMBL" id="FMCT01000010">
    <property type="protein sequence ID" value="SCF36919.1"/>
    <property type="molecule type" value="Genomic_DNA"/>
</dbReference>
<dbReference type="RefSeq" id="WP_074476298.1">
    <property type="nucleotide sequence ID" value="NZ_FMCT01000010.1"/>
</dbReference>
<dbReference type="Gene3D" id="1.10.10.60">
    <property type="entry name" value="Homeodomain-like"/>
    <property type="match status" value="1"/>
</dbReference>
<dbReference type="Proteomes" id="UP000183585">
    <property type="component" value="Unassembled WGS sequence"/>
</dbReference>
<dbReference type="GO" id="GO:0043565">
    <property type="term" value="F:sequence-specific DNA binding"/>
    <property type="evidence" value="ECO:0007669"/>
    <property type="project" value="InterPro"/>
</dbReference>
<keyword evidence="2" id="KW-0238">DNA-binding</keyword>
<feature type="domain" description="HTH araC/xylS-type" evidence="5">
    <location>
        <begin position="230"/>
        <end position="332"/>
    </location>
</feature>
<dbReference type="GO" id="GO:0003700">
    <property type="term" value="F:DNA-binding transcription factor activity"/>
    <property type="evidence" value="ECO:0007669"/>
    <property type="project" value="InterPro"/>
</dbReference>
<keyword evidence="1" id="KW-0805">Transcription regulation</keyword>
<dbReference type="PANTHER" id="PTHR46796">
    <property type="entry name" value="HTH-TYPE TRANSCRIPTIONAL ACTIVATOR RHAS-RELATED"/>
    <property type="match status" value="1"/>
</dbReference>
<accession>A0A1C4ZVD6</accession>
<dbReference type="SUPFAM" id="SSF46689">
    <property type="entry name" value="Homeodomain-like"/>
    <property type="match status" value="2"/>
</dbReference>
<reference evidence="7" key="1">
    <citation type="submission" date="2016-06" db="EMBL/GenBank/DDBJ databases">
        <authorList>
            <person name="Varghese N."/>
            <person name="Submissions Spin"/>
        </authorList>
    </citation>
    <scope>NUCLEOTIDE SEQUENCE [LARGE SCALE GENOMIC DNA]</scope>
    <source>
        <strain evidence="7">DSM 43168</strain>
    </source>
</reference>
<feature type="compositionally biased region" description="Low complexity" evidence="4">
    <location>
        <begin position="1"/>
        <end position="16"/>
    </location>
</feature>
<protein>
    <submittedName>
        <fullName evidence="6">Helix-turn-helix domain-containing protein</fullName>
    </submittedName>
</protein>